<dbReference type="OrthoDB" id="201153at2759"/>
<dbReference type="CDD" id="cd13970">
    <property type="entry name" value="ABC1_ADCK3"/>
    <property type="match status" value="1"/>
</dbReference>
<dbReference type="EMBL" id="BMAV01010457">
    <property type="protein sequence ID" value="GFY55545.1"/>
    <property type="molecule type" value="Genomic_DNA"/>
</dbReference>
<protein>
    <submittedName>
        <fullName evidence="8">Atypical kinase COQ8B, mitochondrial</fullName>
    </submittedName>
</protein>
<comment type="pathway">
    <text evidence="1">Cofactor biosynthesis; ubiquinone biosynthesis.</text>
</comment>
<evidence type="ECO:0000313" key="8">
    <source>
        <dbReference type="EMBL" id="GFY55545.1"/>
    </source>
</evidence>
<evidence type="ECO:0000256" key="4">
    <source>
        <dbReference type="ARBA" id="ARBA00022741"/>
    </source>
</evidence>
<proteinExistence type="inferred from homology"/>
<feature type="domain" description="ABC1 atypical kinase-like" evidence="7">
    <location>
        <begin position="328"/>
        <end position="568"/>
    </location>
</feature>
<reference evidence="8" key="1">
    <citation type="submission" date="2020-08" db="EMBL/GenBank/DDBJ databases">
        <title>Multicomponent nature underlies the extraordinary mechanical properties of spider dragline silk.</title>
        <authorList>
            <person name="Kono N."/>
            <person name="Nakamura H."/>
            <person name="Mori M."/>
            <person name="Yoshida Y."/>
            <person name="Ohtoshi R."/>
            <person name="Malay A.D."/>
            <person name="Moran D.A.P."/>
            <person name="Tomita M."/>
            <person name="Numata K."/>
            <person name="Arakawa K."/>
        </authorList>
    </citation>
    <scope>NUCLEOTIDE SEQUENCE</scope>
</reference>
<dbReference type="GO" id="GO:0006744">
    <property type="term" value="P:ubiquinone biosynthetic process"/>
    <property type="evidence" value="ECO:0007669"/>
    <property type="project" value="TreeGrafter"/>
</dbReference>
<keyword evidence="8" id="KW-0418">Kinase</keyword>
<evidence type="ECO:0000259" key="7">
    <source>
        <dbReference type="Pfam" id="PF03109"/>
    </source>
</evidence>
<dbReference type="Pfam" id="PF03109">
    <property type="entry name" value="ABC1"/>
    <property type="match status" value="1"/>
</dbReference>
<evidence type="ECO:0000256" key="1">
    <source>
        <dbReference type="ARBA" id="ARBA00004749"/>
    </source>
</evidence>
<dbReference type="Proteomes" id="UP000886998">
    <property type="component" value="Unassembled WGS sequence"/>
</dbReference>
<dbReference type="AlphaFoldDB" id="A0A8X7C4P4"/>
<dbReference type="GO" id="GO:0005524">
    <property type="term" value="F:ATP binding"/>
    <property type="evidence" value="ECO:0007669"/>
    <property type="project" value="UniProtKB-KW"/>
</dbReference>
<organism evidence="8 9">
    <name type="scientific">Trichonephila inaurata madagascariensis</name>
    <dbReference type="NCBI Taxonomy" id="2747483"/>
    <lineage>
        <taxon>Eukaryota</taxon>
        <taxon>Metazoa</taxon>
        <taxon>Ecdysozoa</taxon>
        <taxon>Arthropoda</taxon>
        <taxon>Chelicerata</taxon>
        <taxon>Arachnida</taxon>
        <taxon>Araneae</taxon>
        <taxon>Araneomorphae</taxon>
        <taxon>Entelegynae</taxon>
        <taxon>Araneoidea</taxon>
        <taxon>Nephilidae</taxon>
        <taxon>Trichonephila</taxon>
        <taxon>Trichonephila inaurata</taxon>
    </lineage>
</organism>
<feature type="region of interest" description="Disordered" evidence="6">
    <location>
        <begin position="183"/>
        <end position="232"/>
    </location>
</feature>
<comment type="similarity">
    <text evidence="2">Belongs to the protein kinase superfamily. ADCK protein kinase family.</text>
</comment>
<dbReference type="PANTHER" id="PTHR43851:SF3">
    <property type="entry name" value="COENZYME Q8"/>
    <property type="match status" value="1"/>
</dbReference>
<keyword evidence="5" id="KW-0067">ATP-binding</keyword>
<evidence type="ECO:0000313" key="9">
    <source>
        <dbReference type="Proteomes" id="UP000886998"/>
    </source>
</evidence>
<evidence type="ECO:0000256" key="5">
    <source>
        <dbReference type="ARBA" id="ARBA00022840"/>
    </source>
</evidence>
<comment type="caution">
    <text evidence="8">The sequence shown here is derived from an EMBL/GenBank/DDBJ whole genome shotgun (WGS) entry which is preliminary data.</text>
</comment>
<dbReference type="GO" id="GO:0016301">
    <property type="term" value="F:kinase activity"/>
    <property type="evidence" value="ECO:0007669"/>
    <property type="project" value="UniProtKB-KW"/>
</dbReference>
<dbReference type="PANTHER" id="PTHR43851">
    <property type="match status" value="1"/>
</dbReference>
<gene>
    <name evidence="8" type="primary">coq8b</name>
    <name evidence="8" type="ORF">TNIN_492031</name>
</gene>
<dbReference type="SUPFAM" id="SSF56112">
    <property type="entry name" value="Protein kinase-like (PK-like)"/>
    <property type="match status" value="1"/>
</dbReference>
<evidence type="ECO:0000256" key="6">
    <source>
        <dbReference type="SAM" id="MobiDB-lite"/>
    </source>
</evidence>
<keyword evidence="3" id="KW-0808">Transferase</keyword>
<keyword evidence="4" id="KW-0547">Nucleotide-binding</keyword>
<evidence type="ECO:0000256" key="2">
    <source>
        <dbReference type="ARBA" id="ARBA00009670"/>
    </source>
</evidence>
<dbReference type="InterPro" id="IPR011009">
    <property type="entry name" value="Kinase-like_dom_sf"/>
</dbReference>
<dbReference type="InterPro" id="IPR051409">
    <property type="entry name" value="Atypical_kinase_ADCK"/>
</dbReference>
<name>A0A8X7C4P4_9ARAC</name>
<accession>A0A8X7C4P4</accession>
<evidence type="ECO:0000256" key="3">
    <source>
        <dbReference type="ARBA" id="ARBA00022679"/>
    </source>
</evidence>
<dbReference type="InterPro" id="IPR004147">
    <property type="entry name" value="ABC1_dom"/>
</dbReference>
<keyword evidence="9" id="KW-1185">Reference proteome</keyword>
<sequence length="678" mass="76528">MISNFLNIHCVNKKNFNCPQTQFTMRASDLTVVLNGLEAVARAFIKINGNEINKVMKNSSLNSISRSLASSIEEKFSEAISYTGKPDVLKNITTEITGRGTVVAESVKHYSAFIMKQNPVVSKSEILPDFEVDHPIIKEELSFTNLEEKNLKKTVHEPNLQQTIKIQDSISKSAEPASINLAQSVPETQKESEIKPEVPISPEELAKYSAPPKKKKTHSLSQLSERAQERKVPSSQFSRIMSYGALAASMGIGAAAEVTRRKLGLKTGKESEVNSLLSENPFLTEANAKRIVDTLCKVRGAALKLGQMLSIQDNAMINPQLAAVFERVRQSADFMPKWQMERVLEAEFGPDWKENFAEFDPRPFAAASIGQVHRAKLGDGTDIALKIQYPGVAKSIESDIKSLMGIINLWDILPKGMFADNVMSVAKRELRREVDYINEAEAGRRFKKLLEAYPEFLVPRVYEELCTNNVLASELVYGTPIDQLVNRDQDLRNWVCENLLRLCLMEIFLFRFMQTDPNWSNFLYNDDTEQIVLLDFGACNDYTPEFVDTYMNIIKASAERDRQNVLKYSQELGFLSGYETQVMEEAHVDAVMILGEAFACKKPFDFKQQNMTQRIHQLVPIMLKHRLTPPPEETYSLHRKMSGIFLLCTKLGAIVNCSKLFDEVYKKYEAGKLKSAAI</sequence>
<dbReference type="InterPro" id="IPR034646">
    <property type="entry name" value="ADCK3_dom"/>
</dbReference>